<reference evidence="6 7" key="1">
    <citation type="submission" date="2014-04" db="EMBL/GenBank/DDBJ databases">
        <authorList>
            <consortium name="DOE Joint Genome Institute"/>
            <person name="Kuo A."/>
            <person name="Kohler A."/>
            <person name="Jargeat P."/>
            <person name="Nagy L.G."/>
            <person name="Floudas D."/>
            <person name="Copeland A."/>
            <person name="Barry K.W."/>
            <person name="Cichocki N."/>
            <person name="Veneault-Fourrey C."/>
            <person name="LaButti K."/>
            <person name="Lindquist E.A."/>
            <person name="Lipzen A."/>
            <person name="Lundell T."/>
            <person name="Morin E."/>
            <person name="Murat C."/>
            <person name="Sun H."/>
            <person name="Tunlid A."/>
            <person name="Henrissat B."/>
            <person name="Grigoriev I.V."/>
            <person name="Hibbett D.S."/>
            <person name="Martin F."/>
            <person name="Nordberg H.P."/>
            <person name="Cantor M.N."/>
            <person name="Hua S.X."/>
        </authorList>
    </citation>
    <scope>NUCLEOTIDE SEQUENCE [LARGE SCALE GENOMIC DNA]</scope>
    <source>
        <strain evidence="6 7">Ve08.2h10</strain>
    </source>
</reference>
<evidence type="ECO:0000256" key="2">
    <source>
        <dbReference type="ARBA" id="ARBA00023125"/>
    </source>
</evidence>
<dbReference type="GO" id="GO:0009378">
    <property type="term" value="F:four-way junction helicase activity"/>
    <property type="evidence" value="ECO:0007669"/>
    <property type="project" value="TreeGrafter"/>
</dbReference>
<comment type="similarity">
    <text evidence="1">Belongs to the helicase family. RecQ subfamily.</text>
</comment>
<name>A0A0D0D116_9AGAM</name>
<evidence type="ECO:0000313" key="7">
    <source>
        <dbReference type="Proteomes" id="UP000054538"/>
    </source>
</evidence>
<dbReference type="SUPFAM" id="SSF52540">
    <property type="entry name" value="P-loop containing nucleoside triphosphate hydrolases"/>
    <property type="match status" value="1"/>
</dbReference>
<dbReference type="GO" id="GO:0003677">
    <property type="term" value="F:DNA binding"/>
    <property type="evidence" value="ECO:0007669"/>
    <property type="project" value="UniProtKB-KW"/>
</dbReference>
<dbReference type="Gene3D" id="3.40.50.300">
    <property type="entry name" value="P-loop containing nucleotide triphosphate hydrolases"/>
    <property type="match status" value="2"/>
</dbReference>
<keyword evidence="3" id="KW-0413">Isomerase</keyword>
<dbReference type="PANTHER" id="PTHR13710:SF105">
    <property type="entry name" value="ATP-DEPENDENT DNA HELICASE Q1"/>
    <property type="match status" value="1"/>
</dbReference>
<dbReference type="InterPro" id="IPR027417">
    <property type="entry name" value="P-loop_NTPase"/>
</dbReference>
<keyword evidence="7" id="KW-1185">Reference proteome</keyword>
<reference evidence="7" key="2">
    <citation type="submission" date="2015-01" db="EMBL/GenBank/DDBJ databases">
        <title>Evolutionary Origins and Diversification of the Mycorrhizal Mutualists.</title>
        <authorList>
            <consortium name="DOE Joint Genome Institute"/>
            <consortium name="Mycorrhizal Genomics Consortium"/>
            <person name="Kohler A."/>
            <person name="Kuo A."/>
            <person name="Nagy L.G."/>
            <person name="Floudas D."/>
            <person name="Copeland A."/>
            <person name="Barry K.W."/>
            <person name="Cichocki N."/>
            <person name="Veneault-Fourrey C."/>
            <person name="LaButti K."/>
            <person name="Lindquist E.A."/>
            <person name="Lipzen A."/>
            <person name="Lundell T."/>
            <person name="Morin E."/>
            <person name="Murat C."/>
            <person name="Riley R."/>
            <person name="Ohm R."/>
            <person name="Sun H."/>
            <person name="Tunlid A."/>
            <person name="Henrissat B."/>
            <person name="Grigoriev I.V."/>
            <person name="Hibbett D.S."/>
            <person name="Martin F."/>
        </authorList>
    </citation>
    <scope>NUCLEOTIDE SEQUENCE [LARGE SCALE GENOMIC DNA]</scope>
    <source>
        <strain evidence="7">Ve08.2h10</strain>
    </source>
</reference>
<dbReference type="GO" id="GO:0005737">
    <property type="term" value="C:cytoplasm"/>
    <property type="evidence" value="ECO:0007669"/>
    <property type="project" value="TreeGrafter"/>
</dbReference>
<sequence length="143" mass="16481">DVFIVSPAGSGKALTFWIPLLFNHDRISIIVTPLNILGEKNCNEAIVHVPCNHCHPERILMDTHFKLLWKSNKFAEKLFNVTCDEGHCISEWGKDFRPLYSQLGDLRWCQIQFLQAVWSCWRYNSGCWLQLMCCALVQVLSGI</sequence>
<gene>
    <name evidence="6" type="ORF">PAXRUDRAFT_167432</name>
</gene>
<dbReference type="OrthoDB" id="10261556at2759"/>
<keyword evidence="2" id="KW-0238">DNA-binding</keyword>
<dbReference type="EC" id="5.6.2.4" evidence="5"/>
<dbReference type="GO" id="GO:0000724">
    <property type="term" value="P:double-strand break repair via homologous recombination"/>
    <property type="evidence" value="ECO:0007669"/>
    <property type="project" value="TreeGrafter"/>
</dbReference>
<dbReference type="Proteomes" id="UP000054538">
    <property type="component" value="Unassembled WGS sequence"/>
</dbReference>
<dbReference type="HOGENOM" id="CLU_1911779_0_0_1"/>
<protein>
    <recommendedName>
        <fullName evidence="5">DNA 3'-5' helicase</fullName>
        <ecNumber evidence="5">5.6.2.4</ecNumber>
    </recommendedName>
</protein>
<evidence type="ECO:0000256" key="4">
    <source>
        <dbReference type="ARBA" id="ARBA00034617"/>
    </source>
</evidence>
<evidence type="ECO:0000256" key="3">
    <source>
        <dbReference type="ARBA" id="ARBA00023235"/>
    </source>
</evidence>
<comment type="catalytic activity">
    <reaction evidence="4">
        <text>Couples ATP hydrolysis with the unwinding of duplex DNA by translocating in the 3'-5' direction.</text>
        <dbReference type="EC" id="5.6.2.4"/>
    </reaction>
</comment>
<dbReference type="GO" id="GO:0043138">
    <property type="term" value="F:3'-5' DNA helicase activity"/>
    <property type="evidence" value="ECO:0007669"/>
    <property type="project" value="UniProtKB-EC"/>
</dbReference>
<dbReference type="GO" id="GO:0005694">
    <property type="term" value="C:chromosome"/>
    <property type="evidence" value="ECO:0007669"/>
    <property type="project" value="TreeGrafter"/>
</dbReference>
<evidence type="ECO:0000256" key="5">
    <source>
        <dbReference type="ARBA" id="ARBA00034808"/>
    </source>
</evidence>
<organism evidence="6 7">
    <name type="scientific">Paxillus rubicundulus Ve08.2h10</name>
    <dbReference type="NCBI Taxonomy" id="930991"/>
    <lineage>
        <taxon>Eukaryota</taxon>
        <taxon>Fungi</taxon>
        <taxon>Dikarya</taxon>
        <taxon>Basidiomycota</taxon>
        <taxon>Agaricomycotina</taxon>
        <taxon>Agaricomycetes</taxon>
        <taxon>Agaricomycetidae</taxon>
        <taxon>Boletales</taxon>
        <taxon>Paxilineae</taxon>
        <taxon>Paxillaceae</taxon>
        <taxon>Paxillus</taxon>
    </lineage>
</organism>
<evidence type="ECO:0000313" key="6">
    <source>
        <dbReference type="EMBL" id="KIK77246.1"/>
    </source>
</evidence>
<dbReference type="InParanoid" id="A0A0D0D116"/>
<dbReference type="EMBL" id="KN827074">
    <property type="protein sequence ID" value="KIK77246.1"/>
    <property type="molecule type" value="Genomic_DNA"/>
</dbReference>
<dbReference type="PANTHER" id="PTHR13710">
    <property type="entry name" value="DNA HELICASE RECQ FAMILY MEMBER"/>
    <property type="match status" value="1"/>
</dbReference>
<feature type="non-terminal residue" evidence="6">
    <location>
        <position position="143"/>
    </location>
</feature>
<accession>A0A0D0D116</accession>
<feature type="non-terminal residue" evidence="6">
    <location>
        <position position="1"/>
    </location>
</feature>
<proteinExistence type="inferred from homology"/>
<evidence type="ECO:0000256" key="1">
    <source>
        <dbReference type="ARBA" id="ARBA00005446"/>
    </source>
</evidence>
<dbReference type="AlphaFoldDB" id="A0A0D0D116"/>
<dbReference type="STRING" id="930991.A0A0D0D116"/>